<dbReference type="InterPro" id="IPR000160">
    <property type="entry name" value="GGDEF_dom"/>
</dbReference>
<dbReference type="InterPro" id="IPR029787">
    <property type="entry name" value="Nucleotide_cyclase"/>
</dbReference>
<sequence length="442" mass="49166">MTVSLLSGATPVILIVDDDEVIRMLMRQFLEAEGYAVVEAEDGRAALEKVAEQSFDLVILDIAMPGIDGPSVCEHIRSSMTDPPPVLMITALDDEKSIERSYGAGAVDYIRKPLRWAVLKNRIRYILGSHRAKQELELLSRNYEMILDAAANGICGVDDRGAISYINPAALKMLGYTNDEVRGEKCSEIFKISLPGSDDFSEACCPYLTQPDQRSTVCYDEARMLRKDGTSFPVDFRSTPIRQGQRLVGGVLVFQDVTERQEAAELIRYMANHDPLTNLPNRNYFRRRLPQAVSLAKRYGRILCLLFIDLDRFKPINDQFGHGVGDIVLMQVGERLRSVLRTSDSVCRLGGDEFVILLESTDTLEGATRVAQKVIDSLNEPIEAGDHICFIGASIGISVFPNDCSDAETMLRHADIAMYEAKKKGRNCWQLYAPLTSPGQSS</sequence>
<gene>
    <name evidence="11" type="ordered locus">Despr_1090</name>
</gene>
<dbReference type="Proteomes" id="UP000006365">
    <property type="component" value="Chromosome"/>
</dbReference>
<name>A0A7U4DNS3_DESPD</name>
<dbReference type="InterPro" id="IPR052155">
    <property type="entry name" value="Biofilm_reg_signaling"/>
</dbReference>
<dbReference type="Pfam" id="PF13426">
    <property type="entry name" value="PAS_9"/>
    <property type="match status" value="1"/>
</dbReference>
<keyword evidence="5" id="KW-0804">Transcription</keyword>
<dbReference type="SUPFAM" id="SSF55785">
    <property type="entry name" value="PYP-like sensor domain (PAS domain)"/>
    <property type="match status" value="1"/>
</dbReference>
<dbReference type="InterPro" id="IPR001789">
    <property type="entry name" value="Sig_transdc_resp-reg_receiver"/>
</dbReference>
<dbReference type="Gene3D" id="3.40.50.2300">
    <property type="match status" value="1"/>
</dbReference>
<dbReference type="CDD" id="cd01949">
    <property type="entry name" value="GGDEF"/>
    <property type="match status" value="1"/>
</dbReference>
<evidence type="ECO:0000259" key="7">
    <source>
        <dbReference type="PROSITE" id="PS50110"/>
    </source>
</evidence>
<dbReference type="RefSeq" id="WP_015723805.1">
    <property type="nucleotide sequence ID" value="NC_014972.1"/>
</dbReference>
<dbReference type="PROSITE" id="PS50113">
    <property type="entry name" value="PAC"/>
    <property type="match status" value="1"/>
</dbReference>
<evidence type="ECO:0000313" key="12">
    <source>
        <dbReference type="Proteomes" id="UP000006365"/>
    </source>
</evidence>
<dbReference type="KEGG" id="dpr:Despr_1090"/>
<evidence type="ECO:0000256" key="1">
    <source>
        <dbReference type="ARBA" id="ARBA00022553"/>
    </source>
</evidence>
<dbReference type="CDD" id="cd00130">
    <property type="entry name" value="PAS"/>
    <property type="match status" value="1"/>
</dbReference>
<dbReference type="InterPro" id="IPR001610">
    <property type="entry name" value="PAC"/>
</dbReference>
<dbReference type="CDD" id="cd17574">
    <property type="entry name" value="REC_OmpR"/>
    <property type="match status" value="1"/>
</dbReference>
<dbReference type="InterPro" id="IPR000014">
    <property type="entry name" value="PAS"/>
</dbReference>
<dbReference type="AlphaFoldDB" id="A0A7U4DNS3"/>
<feature type="domain" description="PAC" evidence="9">
    <location>
        <begin position="218"/>
        <end position="269"/>
    </location>
</feature>
<evidence type="ECO:0000256" key="2">
    <source>
        <dbReference type="ARBA" id="ARBA00023012"/>
    </source>
</evidence>
<dbReference type="PANTHER" id="PTHR44757:SF2">
    <property type="entry name" value="BIOFILM ARCHITECTURE MAINTENANCE PROTEIN MBAA"/>
    <property type="match status" value="1"/>
</dbReference>
<dbReference type="PANTHER" id="PTHR44757">
    <property type="entry name" value="DIGUANYLATE CYCLASE DGCP"/>
    <property type="match status" value="1"/>
</dbReference>
<dbReference type="FunFam" id="3.40.50.2300:FF:000001">
    <property type="entry name" value="DNA-binding response regulator PhoB"/>
    <property type="match status" value="1"/>
</dbReference>
<proteinExistence type="predicted"/>
<dbReference type="GO" id="GO:0003824">
    <property type="term" value="F:catalytic activity"/>
    <property type="evidence" value="ECO:0007669"/>
    <property type="project" value="UniProtKB-ARBA"/>
</dbReference>
<dbReference type="FunFam" id="3.30.70.270:FF:000001">
    <property type="entry name" value="Diguanylate cyclase domain protein"/>
    <property type="match status" value="1"/>
</dbReference>
<feature type="domain" description="Response regulatory" evidence="7">
    <location>
        <begin position="12"/>
        <end position="127"/>
    </location>
</feature>
<keyword evidence="2" id="KW-0902">Two-component regulatory system</keyword>
<dbReference type="EMBL" id="CP002364">
    <property type="protein sequence ID" value="ADW17262.1"/>
    <property type="molecule type" value="Genomic_DNA"/>
</dbReference>
<evidence type="ECO:0000256" key="6">
    <source>
        <dbReference type="PROSITE-ProRule" id="PRU00169"/>
    </source>
</evidence>
<dbReference type="Pfam" id="PF00072">
    <property type="entry name" value="Response_reg"/>
    <property type="match status" value="1"/>
</dbReference>
<evidence type="ECO:0000259" key="8">
    <source>
        <dbReference type="PROSITE" id="PS50112"/>
    </source>
</evidence>
<evidence type="ECO:0000256" key="3">
    <source>
        <dbReference type="ARBA" id="ARBA00023015"/>
    </source>
</evidence>
<dbReference type="PROSITE" id="PS50110">
    <property type="entry name" value="RESPONSE_REGULATORY"/>
    <property type="match status" value="1"/>
</dbReference>
<dbReference type="SUPFAM" id="SSF52172">
    <property type="entry name" value="CheY-like"/>
    <property type="match status" value="1"/>
</dbReference>
<dbReference type="InterPro" id="IPR043128">
    <property type="entry name" value="Rev_trsase/Diguanyl_cyclase"/>
</dbReference>
<dbReference type="Gene3D" id="3.30.450.20">
    <property type="entry name" value="PAS domain"/>
    <property type="match status" value="1"/>
</dbReference>
<dbReference type="GO" id="GO:0000160">
    <property type="term" value="P:phosphorelay signal transduction system"/>
    <property type="evidence" value="ECO:0007669"/>
    <property type="project" value="UniProtKB-KW"/>
</dbReference>
<dbReference type="SMART" id="SM00086">
    <property type="entry name" value="PAC"/>
    <property type="match status" value="1"/>
</dbReference>
<evidence type="ECO:0000259" key="9">
    <source>
        <dbReference type="PROSITE" id="PS50113"/>
    </source>
</evidence>
<keyword evidence="3" id="KW-0805">Transcription regulation</keyword>
<dbReference type="InterPro" id="IPR035965">
    <property type="entry name" value="PAS-like_dom_sf"/>
</dbReference>
<reference evidence="11 12" key="1">
    <citation type="journal article" date="2011" name="Stand. Genomic Sci.">
        <title>Complete genome sequence of Desulfobulbus propionicus type strain (1pr3).</title>
        <authorList>
            <person name="Pagani I."/>
            <person name="Lapidus A."/>
            <person name="Nolan M."/>
            <person name="Lucas S."/>
            <person name="Hammon N."/>
            <person name="Deshpande S."/>
            <person name="Cheng J.F."/>
            <person name="Chertkov O."/>
            <person name="Davenport K."/>
            <person name="Tapia R."/>
            <person name="Han C."/>
            <person name="Goodwin L."/>
            <person name="Pitluck S."/>
            <person name="Liolios K."/>
            <person name="Mavromatis K."/>
            <person name="Ivanova N."/>
            <person name="Mikhailova N."/>
            <person name="Pati A."/>
            <person name="Chen A."/>
            <person name="Palaniappan K."/>
            <person name="Land M."/>
            <person name="Hauser L."/>
            <person name="Chang Y.J."/>
            <person name="Jeffries C.D."/>
            <person name="Detter J.C."/>
            <person name="Brambilla E."/>
            <person name="Kannan K.P."/>
            <person name="Djao O.D."/>
            <person name="Rohde M."/>
            <person name="Pukall R."/>
            <person name="Spring S."/>
            <person name="Goker M."/>
            <person name="Sikorski J."/>
            <person name="Woyke T."/>
            <person name="Bristow J."/>
            <person name="Eisen J.A."/>
            <person name="Markowitz V."/>
            <person name="Hugenholtz P."/>
            <person name="Kyrpides N.C."/>
            <person name="Klenk H.P."/>
        </authorList>
    </citation>
    <scope>NUCLEOTIDE SEQUENCE [LARGE SCALE GENOMIC DNA]</scope>
    <source>
        <strain evidence="12">ATCC 33891 / DSM 2032 / 1pr3</strain>
    </source>
</reference>
<dbReference type="PROSITE" id="PS50887">
    <property type="entry name" value="GGDEF"/>
    <property type="match status" value="1"/>
</dbReference>
<dbReference type="Gene3D" id="3.30.70.270">
    <property type="match status" value="1"/>
</dbReference>
<protein>
    <submittedName>
        <fullName evidence="11">Response regulator receiver modulated diguanylate cyclase with PAS/PAC sensor</fullName>
    </submittedName>
</protein>
<organism evidence="11 12">
    <name type="scientific">Desulfobulbus propionicus (strain ATCC 33891 / DSM 2032 / VKM B-1956 / 1pr3)</name>
    <dbReference type="NCBI Taxonomy" id="577650"/>
    <lineage>
        <taxon>Bacteria</taxon>
        <taxon>Pseudomonadati</taxon>
        <taxon>Thermodesulfobacteriota</taxon>
        <taxon>Desulfobulbia</taxon>
        <taxon>Desulfobulbales</taxon>
        <taxon>Desulfobulbaceae</taxon>
        <taxon>Desulfobulbus</taxon>
    </lineage>
</organism>
<keyword evidence="4" id="KW-0238">DNA-binding</keyword>
<feature type="domain" description="GGDEF" evidence="10">
    <location>
        <begin position="301"/>
        <end position="434"/>
    </location>
</feature>
<dbReference type="SMART" id="SM00091">
    <property type="entry name" value="PAS"/>
    <property type="match status" value="1"/>
</dbReference>
<evidence type="ECO:0000259" key="10">
    <source>
        <dbReference type="PROSITE" id="PS50887"/>
    </source>
</evidence>
<dbReference type="InterPro" id="IPR000700">
    <property type="entry name" value="PAS-assoc_C"/>
</dbReference>
<feature type="modified residue" description="4-aspartylphosphate" evidence="6">
    <location>
        <position position="61"/>
    </location>
</feature>
<feature type="domain" description="PAS" evidence="8">
    <location>
        <begin position="139"/>
        <end position="195"/>
    </location>
</feature>
<evidence type="ECO:0000256" key="5">
    <source>
        <dbReference type="ARBA" id="ARBA00023163"/>
    </source>
</evidence>
<evidence type="ECO:0000313" key="11">
    <source>
        <dbReference type="EMBL" id="ADW17262.1"/>
    </source>
</evidence>
<dbReference type="GO" id="GO:0003677">
    <property type="term" value="F:DNA binding"/>
    <property type="evidence" value="ECO:0007669"/>
    <property type="project" value="UniProtKB-KW"/>
</dbReference>
<dbReference type="SUPFAM" id="SSF55073">
    <property type="entry name" value="Nucleotide cyclase"/>
    <property type="match status" value="1"/>
</dbReference>
<keyword evidence="1 6" id="KW-0597">Phosphoprotein</keyword>
<dbReference type="SMART" id="SM00448">
    <property type="entry name" value="REC"/>
    <property type="match status" value="1"/>
</dbReference>
<dbReference type="InterPro" id="IPR011006">
    <property type="entry name" value="CheY-like_superfamily"/>
</dbReference>
<keyword evidence="12" id="KW-1185">Reference proteome</keyword>
<dbReference type="NCBIfam" id="TIGR00254">
    <property type="entry name" value="GGDEF"/>
    <property type="match status" value="1"/>
</dbReference>
<accession>A0A7U4DNS3</accession>
<dbReference type="Pfam" id="PF00990">
    <property type="entry name" value="GGDEF"/>
    <property type="match status" value="1"/>
</dbReference>
<evidence type="ECO:0000256" key="4">
    <source>
        <dbReference type="ARBA" id="ARBA00023125"/>
    </source>
</evidence>
<dbReference type="PROSITE" id="PS50112">
    <property type="entry name" value="PAS"/>
    <property type="match status" value="1"/>
</dbReference>
<dbReference type="SMART" id="SM00267">
    <property type="entry name" value="GGDEF"/>
    <property type="match status" value="1"/>
</dbReference>
<dbReference type="NCBIfam" id="TIGR00229">
    <property type="entry name" value="sensory_box"/>
    <property type="match status" value="1"/>
</dbReference>